<name>A0AA40BP21_9PEZI</name>
<keyword evidence="3" id="KW-1185">Reference proteome</keyword>
<gene>
    <name evidence="2" type="ORF">B0T18DRAFT_440802</name>
</gene>
<feature type="domain" description="Nudix hydrolase" evidence="1">
    <location>
        <begin position="60"/>
        <end position="110"/>
    </location>
</feature>
<accession>A0AA40BP21</accession>
<dbReference type="SUPFAM" id="SSF55811">
    <property type="entry name" value="Nudix"/>
    <property type="match status" value="1"/>
</dbReference>
<dbReference type="EMBL" id="JAUKUD010000007">
    <property type="protein sequence ID" value="KAK0737785.1"/>
    <property type="molecule type" value="Genomic_DNA"/>
</dbReference>
<organism evidence="2 3">
    <name type="scientific">Schizothecium vesticola</name>
    <dbReference type="NCBI Taxonomy" id="314040"/>
    <lineage>
        <taxon>Eukaryota</taxon>
        <taxon>Fungi</taxon>
        <taxon>Dikarya</taxon>
        <taxon>Ascomycota</taxon>
        <taxon>Pezizomycotina</taxon>
        <taxon>Sordariomycetes</taxon>
        <taxon>Sordariomycetidae</taxon>
        <taxon>Sordariales</taxon>
        <taxon>Schizotheciaceae</taxon>
        <taxon>Schizothecium</taxon>
    </lineage>
</organism>
<dbReference type="InterPro" id="IPR000086">
    <property type="entry name" value="NUDIX_hydrolase_dom"/>
</dbReference>
<sequence>MRETERFDVLSRWRNELKPVFKPDDDVLFSVERAAAPVLCIIQYGIQLSVYTYVSESRLPSICISKRSQTTANYSGKLDNTVAGGYRTGETPLETVVREADEEASLPADLSPASTTLTGLFKPSYALVLLDFFIRHGLLDTTNEPDYIEISCRLRRTLKFPTRGDA</sequence>
<reference evidence="2" key="1">
    <citation type="submission" date="2023-06" db="EMBL/GenBank/DDBJ databases">
        <title>Genome-scale phylogeny and comparative genomics of the fungal order Sordariales.</title>
        <authorList>
            <consortium name="Lawrence Berkeley National Laboratory"/>
            <person name="Hensen N."/>
            <person name="Bonometti L."/>
            <person name="Westerberg I."/>
            <person name="Brannstrom I.O."/>
            <person name="Guillou S."/>
            <person name="Cros-Aarteil S."/>
            <person name="Calhoun S."/>
            <person name="Haridas S."/>
            <person name="Kuo A."/>
            <person name="Mondo S."/>
            <person name="Pangilinan J."/>
            <person name="Riley R."/>
            <person name="LaButti K."/>
            <person name="Andreopoulos B."/>
            <person name="Lipzen A."/>
            <person name="Chen C."/>
            <person name="Yanf M."/>
            <person name="Daum C."/>
            <person name="Ng V."/>
            <person name="Clum A."/>
            <person name="Steindorff A."/>
            <person name="Ohm R."/>
            <person name="Martin F."/>
            <person name="Silar P."/>
            <person name="Natvig D."/>
            <person name="Lalanne C."/>
            <person name="Gautier V."/>
            <person name="Ament-velasquez S.L."/>
            <person name="Kruys A."/>
            <person name="Hutchinson M.I."/>
            <person name="Powell A.J."/>
            <person name="Barry K."/>
            <person name="Miller A.N."/>
            <person name="Grigoriev I.V."/>
            <person name="Debuchy R."/>
            <person name="Gladieux P."/>
            <person name="Thoren M.H."/>
            <person name="Johannesson H."/>
        </authorList>
    </citation>
    <scope>NUCLEOTIDE SEQUENCE</scope>
    <source>
        <strain evidence="2">SMH3187-1</strain>
    </source>
</reference>
<evidence type="ECO:0000259" key="1">
    <source>
        <dbReference type="Pfam" id="PF00293"/>
    </source>
</evidence>
<comment type="caution">
    <text evidence="2">The sequence shown here is derived from an EMBL/GenBank/DDBJ whole genome shotgun (WGS) entry which is preliminary data.</text>
</comment>
<evidence type="ECO:0000313" key="2">
    <source>
        <dbReference type="EMBL" id="KAK0737785.1"/>
    </source>
</evidence>
<dbReference type="Proteomes" id="UP001172155">
    <property type="component" value="Unassembled WGS sequence"/>
</dbReference>
<dbReference type="InterPro" id="IPR015797">
    <property type="entry name" value="NUDIX_hydrolase-like_dom_sf"/>
</dbReference>
<dbReference type="Gene3D" id="3.90.79.10">
    <property type="entry name" value="Nucleoside Triphosphate Pyrophosphohydrolase"/>
    <property type="match status" value="2"/>
</dbReference>
<proteinExistence type="predicted"/>
<dbReference type="AlphaFoldDB" id="A0AA40BP21"/>
<protein>
    <recommendedName>
        <fullName evidence="1">Nudix hydrolase domain-containing protein</fullName>
    </recommendedName>
</protein>
<dbReference type="Pfam" id="PF00293">
    <property type="entry name" value="NUDIX"/>
    <property type="match status" value="1"/>
</dbReference>
<evidence type="ECO:0000313" key="3">
    <source>
        <dbReference type="Proteomes" id="UP001172155"/>
    </source>
</evidence>